<accession>A0ABY4S9W6</accession>
<evidence type="ECO:0000313" key="2">
    <source>
        <dbReference type="Proteomes" id="UP001056201"/>
    </source>
</evidence>
<gene>
    <name evidence="1" type="ORF">MW290_32015</name>
</gene>
<organism evidence="1 2">
    <name type="scientific">Aquincola tertiaricarbonis</name>
    <dbReference type="NCBI Taxonomy" id="391953"/>
    <lineage>
        <taxon>Bacteria</taxon>
        <taxon>Pseudomonadati</taxon>
        <taxon>Pseudomonadota</taxon>
        <taxon>Betaproteobacteria</taxon>
        <taxon>Burkholderiales</taxon>
        <taxon>Sphaerotilaceae</taxon>
        <taxon>Aquincola</taxon>
    </lineage>
</organism>
<protein>
    <recommendedName>
        <fullName evidence="3">DUF4902 domain-containing protein</fullName>
    </recommendedName>
</protein>
<name>A0ABY4S9W6_AQUTE</name>
<dbReference type="RefSeq" id="WP_250198369.1">
    <property type="nucleotide sequence ID" value="NZ_CP097636.1"/>
</dbReference>
<sequence>MTPSWTLHAWPTVLWQATSKRHLHFVHHDTRVMSTGDAHAPLSGHTLWVGPLGDVDAGVAWDWVQLCPGVVAMADPMCVVTNLRLVDPAGSVLTAWESARHLTEIVHGLPWQDEVERALGAAALLN</sequence>
<reference evidence="1" key="1">
    <citation type="submission" date="2022-05" db="EMBL/GenBank/DDBJ databases">
        <title>An RpoN-dependent PEP-CTERM gene is involved in floc formation of an Aquincola tertiaricarbonis strain.</title>
        <authorList>
            <person name="Qiu D."/>
            <person name="Xia M."/>
        </authorList>
    </citation>
    <scope>NUCLEOTIDE SEQUENCE</scope>
    <source>
        <strain evidence="1">RN12</strain>
    </source>
</reference>
<keyword evidence="2" id="KW-1185">Reference proteome</keyword>
<evidence type="ECO:0000313" key="1">
    <source>
        <dbReference type="EMBL" id="URI10162.1"/>
    </source>
</evidence>
<dbReference type="EMBL" id="CP097636">
    <property type="protein sequence ID" value="URI10162.1"/>
    <property type="molecule type" value="Genomic_DNA"/>
</dbReference>
<dbReference type="Proteomes" id="UP001056201">
    <property type="component" value="Chromosome 2"/>
</dbReference>
<evidence type="ECO:0008006" key="3">
    <source>
        <dbReference type="Google" id="ProtNLM"/>
    </source>
</evidence>
<proteinExistence type="predicted"/>
<dbReference type="Gene3D" id="3.10.450.610">
    <property type="match status" value="1"/>
</dbReference>